<evidence type="ECO:0000256" key="2">
    <source>
        <dbReference type="ARBA" id="ARBA00022676"/>
    </source>
</evidence>
<keyword evidence="5 7" id="KW-1133">Transmembrane helix</keyword>
<dbReference type="RefSeq" id="WP_073140890.1">
    <property type="nucleotide sequence ID" value="NZ_FQWQ01000004.1"/>
</dbReference>
<dbReference type="PANTHER" id="PTHR43867:SF2">
    <property type="entry name" value="CELLULOSE SYNTHASE CATALYTIC SUBUNIT A [UDP-FORMING]"/>
    <property type="match status" value="1"/>
</dbReference>
<evidence type="ECO:0000256" key="5">
    <source>
        <dbReference type="ARBA" id="ARBA00022989"/>
    </source>
</evidence>
<dbReference type="Pfam" id="PF13641">
    <property type="entry name" value="Glyco_tranf_2_3"/>
    <property type="match status" value="1"/>
</dbReference>
<dbReference type="Gene3D" id="3.90.550.10">
    <property type="entry name" value="Spore Coat Polysaccharide Biosynthesis Protein SpsA, Chain A"/>
    <property type="match status" value="1"/>
</dbReference>
<protein>
    <submittedName>
        <fullName evidence="8">Glycosyltransferase, catalytic subunit of cellulose synthase and poly-beta-1,6-N-acetylglucosamine synthase</fullName>
    </submittedName>
</protein>
<proteinExistence type="predicted"/>
<gene>
    <name evidence="8" type="ORF">SAMN04488109_5440</name>
</gene>
<accession>A0A1M5VV80</accession>
<keyword evidence="9" id="KW-1185">Reference proteome</keyword>
<keyword evidence="6 7" id="KW-0472">Membrane</keyword>
<keyword evidence="4 7" id="KW-0812">Transmembrane</keyword>
<keyword evidence="2" id="KW-0328">Glycosyltransferase</keyword>
<evidence type="ECO:0000256" key="4">
    <source>
        <dbReference type="ARBA" id="ARBA00022692"/>
    </source>
</evidence>
<dbReference type="SUPFAM" id="SSF53448">
    <property type="entry name" value="Nucleotide-diphospho-sugar transferases"/>
    <property type="match status" value="1"/>
</dbReference>
<evidence type="ECO:0000256" key="3">
    <source>
        <dbReference type="ARBA" id="ARBA00022679"/>
    </source>
</evidence>
<feature type="transmembrane region" description="Helical" evidence="7">
    <location>
        <begin position="323"/>
        <end position="341"/>
    </location>
</feature>
<evidence type="ECO:0000256" key="7">
    <source>
        <dbReference type="SAM" id="Phobius"/>
    </source>
</evidence>
<keyword evidence="3 8" id="KW-0808">Transferase</keyword>
<evidence type="ECO:0000256" key="6">
    <source>
        <dbReference type="ARBA" id="ARBA00023136"/>
    </source>
</evidence>
<organism evidence="8 9">
    <name type="scientific">Chryseolinea serpens</name>
    <dbReference type="NCBI Taxonomy" id="947013"/>
    <lineage>
        <taxon>Bacteria</taxon>
        <taxon>Pseudomonadati</taxon>
        <taxon>Bacteroidota</taxon>
        <taxon>Cytophagia</taxon>
        <taxon>Cytophagales</taxon>
        <taxon>Fulvivirgaceae</taxon>
        <taxon>Chryseolinea</taxon>
    </lineage>
</organism>
<evidence type="ECO:0000256" key="1">
    <source>
        <dbReference type="ARBA" id="ARBA00004141"/>
    </source>
</evidence>
<dbReference type="OrthoDB" id="1523666at2"/>
<dbReference type="EMBL" id="FQWQ01000004">
    <property type="protein sequence ID" value="SHH79131.1"/>
    <property type="molecule type" value="Genomic_DNA"/>
</dbReference>
<feature type="transmembrane region" description="Helical" evidence="7">
    <location>
        <begin position="6"/>
        <end position="29"/>
    </location>
</feature>
<feature type="transmembrane region" description="Helical" evidence="7">
    <location>
        <begin position="298"/>
        <end position="317"/>
    </location>
</feature>
<dbReference type="AlphaFoldDB" id="A0A1M5VV80"/>
<dbReference type="PANTHER" id="PTHR43867">
    <property type="entry name" value="CELLULOSE SYNTHASE CATALYTIC SUBUNIT A [UDP-FORMING]"/>
    <property type="match status" value="1"/>
</dbReference>
<feature type="transmembrane region" description="Helical" evidence="7">
    <location>
        <begin position="353"/>
        <end position="371"/>
    </location>
</feature>
<dbReference type="GO" id="GO:0016757">
    <property type="term" value="F:glycosyltransferase activity"/>
    <property type="evidence" value="ECO:0007669"/>
    <property type="project" value="UniProtKB-KW"/>
</dbReference>
<dbReference type="STRING" id="947013.SAMN04488109_5440"/>
<comment type="subcellular location">
    <subcellularLocation>
        <location evidence="1">Membrane</location>
        <topology evidence="1">Multi-pass membrane protein</topology>
    </subcellularLocation>
</comment>
<dbReference type="InterPro" id="IPR050321">
    <property type="entry name" value="Glycosyltr_2/OpgH_subfam"/>
</dbReference>
<dbReference type="InterPro" id="IPR029044">
    <property type="entry name" value="Nucleotide-diphossugar_trans"/>
</dbReference>
<name>A0A1M5VV80_9BACT</name>
<dbReference type="GO" id="GO:0016020">
    <property type="term" value="C:membrane"/>
    <property type="evidence" value="ECO:0007669"/>
    <property type="project" value="UniProtKB-SubCell"/>
</dbReference>
<sequence>MWVLELLVLSYFVFVVSYTALFSFGGLFYRSLTLPPATSFKKFCVLIPSYKEDAVILSVARQAVKHPYPADAFDVVVIADSLKPETIVALKQLRLQVVEVSFTNSTKVKSINKALEVLPDGVYDAVALLDADNVMEDQFLHRMNGLLQKGYRVIQGRRKAKNDDNSLAFLDGASEAINNYIYRQGTVALGMPASIIGSGIVFDYKIFKSKLTSMVSVGGFDRELELLLLKDHVHVYYDRDAIVYDEKVAVTKSFENQRKRWIASQFFYLRKYFKEGMVALFTGNFLFFKSSILTNIQLPRLINLGLLTLLTFGLFFVRGYLHYGYTIWAVLFCVNILATLLSLPREFYSRKMFSALLTLPMLFVRMFSLLFKLKGANRKFIHTPHGQAQTLAPEEPLNRKV</sequence>
<evidence type="ECO:0000313" key="9">
    <source>
        <dbReference type="Proteomes" id="UP000184212"/>
    </source>
</evidence>
<dbReference type="Proteomes" id="UP000184212">
    <property type="component" value="Unassembled WGS sequence"/>
</dbReference>
<evidence type="ECO:0000313" key="8">
    <source>
        <dbReference type="EMBL" id="SHH79131.1"/>
    </source>
</evidence>
<reference evidence="8 9" key="1">
    <citation type="submission" date="2016-11" db="EMBL/GenBank/DDBJ databases">
        <authorList>
            <person name="Jaros S."/>
            <person name="Januszkiewicz K."/>
            <person name="Wedrychowicz H."/>
        </authorList>
    </citation>
    <scope>NUCLEOTIDE SEQUENCE [LARGE SCALE GENOMIC DNA]</scope>
    <source>
        <strain evidence="8 9">DSM 24574</strain>
    </source>
</reference>